<organism evidence="5 6">
    <name type="scientific">Sorangium cellulosum</name>
    <name type="common">Polyangium cellulosum</name>
    <dbReference type="NCBI Taxonomy" id="56"/>
    <lineage>
        <taxon>Bacteria</taxon>
        <taxon>Pseudomonadati</taxon>
        <taxon>Myxococcota</taxon>
        <taxon>Polyangia</taxon>
        <taxon>Polyangiales</taxon>
        <taxon>Polyangiaceae</taxon>
        <taxon>Sorangium</taxon>
    </lineage>
</organism>
<evidence type="ECO:0000313" key="6">
    <source>
        <dbReference type="Proteomes" id="UP000075502"/>
    </source>
</evidence>
<accession>A0A150TSN3</accession>
<evidence type="ECO:0000256" key="1">
    <source>
        <dbReference type="ARBA" id="ARBA00022553"/>
    </source>
</evidence>
<dbReference type="EMBL" id="JEME01001277">
    <property type="protein sequence ID" value="KYG07587.1"/>
    <property type="molecule type" value="Genomic_DNA"/>
</dbReference>
<dbReference type="InterPro" id="IPR011006">
    <property type="entry name" value="CheY-like_superfamily"/>
</dbReference>
<dbReference type="GO" id="GO:0000160">
    <property type="term" value="P:phosphorelay signal transduction system"/>
    <property type="evidence" value="ECO:0007669"/>
    <property type="project" value="UniProtKB-KW"/>
</dbReference>
<dbReference type="Pfam" id="PF00072">
    <property type="entry name" value="Response_reg"/>
    <property type="match status" value="1"/>
</dbReference>
<reference evidence="5 6" key="1">
    <citation type="submission" date="2014-02" db="EMBL/GenBank/DDBJ databases">
        <title>The small core and large imbalanced accessory genome model reveals a collaborative survival strategy of Sorangium cellulosum strains in nature.</title>
        <authorList>
            <person name="Han K."/>
            <person name="Peng R."/>
            <person name="Blom J."/>
            <person name="Li Y.-Z."/>
        </authorList>
    </citation>
    <scope>NUCLEOTIDE SEQUENCE [LARGE SCALE GENOMIC DNA]</scope>
    <source>
        <strain evidence="5 6">So0007-03</strain>
    </source>
</reference>
<dbReference type="Gene3D" id="3.40.50.2300">
    <property type="match status" value="1"/>
</dbReference>
<dbReference type="Proteomes" id="UP000075502">
    <property type="component" value="Unassembled WGS sequence"/>
</dbReference>
<evidence type="ECO:0000259" key="4">
    <source>
        <dbReference type="PROSITE" id="PS50110"/>
    </source>
</evidence>
<dbReference type="AlphaFoldDB" id="A0A150TSN3"/>
<protein>
    <recommendedName>
        <fullName evidence="4">Response regulatory domain-containing protein</fullName>
    </recommendedName>
</protein>
<evidence type="ECO:0000256" key="2">
    <source>
        <dbReference type="ARBA" id="ARBA00023012"/>
    </source>
</evidence>
<dbReference type="PANTHER" id="PTHR45339:SF1">
    <property type="entry name" value="HYBRID SIGNAL TRANSDUCTION HISTIDINE KINASE J"/>
    <property type="match status" value="1"/>
</dbReference>
<comment type="caution">
    <text evidence="5">The sequence shown here is derived from an EMBL/GenBank/DDBJ whole genome shotgun (WGS) entry which is preliminary data.</text>
</comment>
<name>A0A150TSN3_SORCE</name>
<keyword evidence="2" id="KW-0902">Two-component regulatory system</keyword>
<evidence type="ECO:0000256" key="3">
    <source>
        <dbReference type="PROSITE-ProRule" id="PRU00169"/>
    </source>
</evidence>
<dbReference type="CDD" id="cd17546">
    <property type="entry name" value="REC_hyHK_CKI1_RcsC-like"/>
    <property type="match status" value="1"/>
</dbReference>
<sequence length="211" mass="23151">MSGLGFEVCEAANGQEAVEQEMAASPDLAVMDLVMPVMGGLEAIHCIRRNRQARGRGRLPFIVVSASANEEDQAESVAAGADAFLTKPIDREGLLRIIGAQLGLTWVYARSAEERAGDGEAAELVAPPPEEMDVLHTLALEGNMRDIRERAAYLITLGERYRPFADRLHRLARDYQSQAILSLVEEHLQGVEPRAMLGLEPPRRREGGQRP</sequence>
<dbReference type="SUPFAM" id="SSF52172">
    <property type="entry name" value="CheY-like"/>
    <property type="match status" value="1"/>
</dbReference>
<feature type="domain" description="Response regulatory" evidence="4">
    <location>
        <begin position="1"/>
        <end position="102"/>
    </location>
</feature>
<dbReference type="InterPro" id="IPR001789">
    <property type="entry name" value="Sig_transdc_resp-reg_receiver"/>
</dbReference>
<evidence type="ECO:0000313" key="5">
    <source>
        <dbReference type="EMBL" id="KYG07587.1"/>
    </source>
</evidence>
<dbReference type="PROSITE" id="PS50110">
    <property type="entry name" value="RESPONSE_REGULATORY"/>
    <property type="match status" value="1"/>
</dbReference>
<keyword evidence="1 3" id="KW-0597">Phosphoprotein</keyword>
<gene>
    <name evidence="5" type="ORF">BE21_28655</name>
</gene>
<dbReference type="SMART" id="SM00448">
    <property type="entry name" value="REC"/>
    <property type="match status" value="1"/>
</dbReference>
<proteinExistence type="predicted"/>
<dbReference type="PANTHER" id="PTHR45339">
    <property type="entry name" value="HYBRID SIGNAL TRANSDUCTION HISTIDINE KINASE J"/>
    <property type="match status" value="1"/>
</dbReference>
<feature type="modified residue" description="4-aspartylphosphate" evidence="3">
    <location>
        <position position="32"/>
    </location>
</feature>